<evidence type="ECO:0000256" key="3">
    <source>
        <dbReference type="ARBA" id="ARBA00002728"/>
    </source>
</evidence>
<evidence type="ECO:0000256" key="10">
    <source>
        <dbReference type="ARBA" id="ARBA00022597"/>
    </source>
</evidence>
<dbReference type="GO" id="GO:0008965">
    <property type="term" value="F:phosphoenolpyruvate-protein phosphotransferase activity"/>
    <property type="evidence" value="ECO:0007669"/>
    <property type="project" value="UniProtKB-EC"/>
</dbReference>
<dbReference type="SUPFAM" id="SSF47831">
    <property type="entry name" value="Enzyme I of the PEP:sugar phosphotransferase system HPr-binding (sub)domain"/>
    <property type="match status" value="1"/>
</dbReference>
<evidence type="ECO:0000256" key="16">
    <source>
        <dbReference type="ARBA" id="ARBA00033235"/>
    </source>
</evidence>
<dbReference type="InterPro" id="IPR015813">
    <property type="entry name" value="Pyrv/PenolPyrv_kinase-like_dom"/>
</dbReference>
<feature type="binding site" evidence="19">
    <location>
        <position position="327"/>
    </location>
    <ligand>
        <name>phosphoenolpyruvate</name>
        <dbReference type="ChEBI" id="CHEBI:58702"/>
    </ligand>
</feature>
<protein>
    <recommendedName>
        <fullName evidence="7 17">Phosphoenolpyruvate-protein phosphotransferase</fullName>
        <ecNumber evidence="6 17">2.7.3.9</ecNumber>
    </recommendedName>
    <alternativeName>
        <fullName evidence="16 17">Phosphotransferase system, enzyme I</fullName>
    </alternativeName>
</protein>
<keyword evidence="8 17" id="KW-0813">Transport</keyword>
<evidence type="ECO:0000256" key="1">
    <source>
        <dbReference type="ARBA" id="ARBA00000683"/>
    </source>
</evidence>
<keyword evidence="15 17" id="KW-0460">Magnesium</keyword>
<dbReference type="PIRSF" id="PIRSF000732">
    <property type="entry name" value="PTS_enzyme_I"/>
    <property type="match status" value="1"/>
</dbReference>
<evidence type="ECO:0000256" key="6">
    <source>
        <dbReference type="ARBA" id="ARBA00012232"/>
    </source>
</evidence>
<comment type="function">
    <text evidence="3 17">General (non sugar-specific) component of the phosphoenolpyruvate-dependent sugar phosphotransferase system (sugar PTS). This major carbohydrate active-transport system catalyzes the phosphorylation of incoming sugar substrates concomitantly with their translocation across the cell membrane. Enzyme I transfers the phosphoryl group from phosphoenolpyruvate (PEP) to the phosphoryl carrier protein (HPr).</text>
</comment>
<evidence type="ECO:0000256" key="15">
    <source>
        <dbReference type="ARBA" id="ARBA00022842"/>
    </source>
</evidence>
<keyword evidence="25" id="KW-1185">Reference proteome</keyword>
<keyword evidence="11 17" id="KW-0808">Transferase</keyword>
<dbReference type="GO" id="GO:0046872">
    <property type="term" value="F:metal ion binding"/>
    <property type="evidence" value="ECO:0007669"/>
    <property type="project" value="UniProtKB-KW"/>
</dbReference>
<keyword evidence="14 17" id="KW-0418">Kinase</keyword>
<dbReference type="EMBL" id="VTPS01000003">
    <property type="protein sequence ID" value="TZE82946.1"/>
    <property type="molecule type" value="Genomic_DNA"/>
</dbReference>
<keyword evidence="13 17" id="KW-0479">Metal-binding</keyword>
<dbReference type="InterPro" id="IPR050499">
    <property type="entry name" value="PEP-utilizing_PTS_enzyme"/>
</dbReference>
<evidence type="ECO:0000256" key="17">
    <source>
        <dbReference type="PIRNR" id="PIRNR000732"/>
    </source>
</evidence>
<evidence type="ECO:0000256" key="9">
    <source>
        <dbReference type="ARBA" id="ARBA00022490"/>
    </source>
</evidence>
<evidence type="ECO:0000259" key="23">
    <source>
        <dbReference type="Pfam" id="PF05524"/>
    </source>
</evidence>
<dbReference type="InterPro" id="IPR000121">
    <property type="entry name" value="PEP_util_C"/>
</dbReference>
<dbReference type="PROSITE" id="PS00370">
    <property type="entry name" value="PEP_ENZYMES_PHOS_SITE"/>
    <property type="match status" value="1"/>
</dbReference>
<evidence type="ECO:0000256" key="7">
    <source>
        <dbReference type="ARBA" id="ARBA00016544"/>
    </source>
</evidence>
<evidence type="ECO:0000256" key="14">
    <source>
        <dbReference type="ARBA" id="ARBA00022777"/>
    </source>
</evidence>
<dbReference type="PANTHER" id="PTHR46244:SF3">
    <property type="entry name" value="PHOSPHOENOLPYRUVATE-PROTEIN PHOSPHOTRANSFERASE"/>
    <property type="match status" value="1"/>
</dbReference>
<dbReference type="GO" id="GO:0009401">
    <property type="term" value="P:phosphoenolpyruvate-dependent sugar phosphotransferase system"/>
    <property type="evidence" value="ECO:0007669"/>
    <property type="project" value="UniProtKB-KW"/>
</dbReference>
<dbReference type="Pfam" id="PF00391">
    <property type="entry name" value="PEP-utilizers"/>
    <property type="match status" value="1"/>
</dbReference>
<dbReference type="InterPro" id="IPR040442">
    <property type="entry name" value="Pyrv_kinase-like_dom_sf"/>
</dbReference>
<evidence type="ECO:0000256" key="4">
    <source>
        <dbReference type="ARBA" id="ARBA00004496"/>
    </source>
</evidence>
<dbReference type="Gene3D" id="3.20.20.60">
    <property type="entry name" value="Phosphoenolpyruvate-binding domains"/>
    <property type="match status" value="1"/>
</dbReference>
<evidence type="ECO:0000256" key="2">
    <source>
        <dbReference type="ARBA" id="ARBA00001946"/>
    </source>
</evidence>
<accession>A0A5D8QGH2</accession>
<evidence type="ECO:0000256" key="12">
    <source>
        <dbReference type="ARBA" id="ARBA00022683"/>
    </source>
</evidence>
<keyword evidence="12 17" id="KW-0598">Phosphotransferase system</keyword>
<evidence type="ECO:0000256" key="8">
    <source>
        <dbReference type="ARBA" id="ARBA00022448"/>
    </source>
</evidence>
<evidence type="ECO:0000259" key="22">
    <source>
        <dbReference type="Pfam" id="PF02896"/>
    </source>
</evidence>
<comment type="subcellular location">
    <subcellularLocation>
        <location evidence="4 17">Cytoplasm</location>
    </subcellularLocation>
</comment>
<dbReference type="InterPro" id="IPR018274">
    <property type="entry name" value="PEP_util_AS"/>
</dbReference>
<sequence>MRGIKASPGIAIGQAYLLQKDIKIEKATVEDRKKELARLDEAIAASIGQLKRIMDKVAKEMGENAATIFDAHIMILEDPEFIPEIRSYIEKEGTSAEYAVAEVVKKYAEMFDAMKDTYLKERAADIKDVGNRIISNLRGQIYDLSEIPNGTIVVARDLSPSDTAQMDKSKVEAFLTDEGGKTSHTAIMARTMEIPAVVGLGDVTHQVKDGDIVIVDGNEGEVYLNPDNDTLSLYMKKKEEYEEYKEKLKSLTTLPALTRDGRKVELEANIGTPKDVEAALSNGAEGIGLFRTEFLYMDRNNLPTEDEQFEAYKKVVTSMGCKRVTIRTLDIGGDKDIPYLGLEKEENPFLGWRAIRFCLDRPEIFKTQLRAILRASAYGKVSIMYPMISDIEEVRKANKLLEEAKSELRSNGIPYDLNIEVGIMVEIPSAALTADILAREVDFFSIGTNDLTQYTLAVDRGNQRVRGYYNYFQPGVLRLIKYCIEQAHKHGIYTAMCGEMAGDPEATKILLGLGLDVFSMSASSIPLVKDVIRNTTMEEARALAEKALMNG</sequence>
<evidence type="ECO:0000256" key="20">
    <source>
        <dbReference type="PIRSR" id="PIRSR000732-3"/>
    </source>
</evidence>
<dbReference type="InterPro" id="IPR023151">
    <property type="entry name" value="PEP_util_CS"/>
</dbReference>
<comment type="similarity">
    <text evidence="5 17">Belongs to the PEP-utilizing enzyme family.</text>
</comment>
<dbReference type="EC" id="2.7.3.9" evidence="6 17"/>
<feature type="binding site" evidence="19">
    <location>
        <position position="460"/>
    </location>
    <ligand>
        <name>phosphoenolpyruvate</name>
        <dbReference type="ChEBI" id="CHEBI:58702"/>
    </ligand>
</feature>
<evidence type="ECO:0000259" key="21">
    <source>
        <dbReference type="Pfam" id="PF00391"/>
    </source>
</evidence>
<dbReference type="Gene3D" id="3.50.30.10">
    <property type="entry name" value="Phosphohistidine domain"/>
    <property type="match status" value="1"/>
</dbReference>
<dbReference type="PRINTS" id="PR01736">
    <property type="entry name" value="PHPHTRNFRASE"/>
</dbReference>
<dbReference type="InterPro" id="IPR006318">
    <property type="entry name" value="PTS_EI-like"/>
</dbReference>
<comment type="catalytic activity">
    <reaction evidence="1 17">
        <text>L-histidyl-[protein] + phosphoenolpyruvate = N(pros)-phospho-L-histidyl-[protein] + pyruvate</text>
        <dbReference type="Rhea" id="RHEA:23880"/>
        <dbReference type="Rhea" id="RHEA-COMP:9745"/>
        <dbReference type="Rhea" id="RHEA-COMP:9746"/>
        <dbReference type="ChEBI" id="CHEBI:15361"/>
        <dbReference type="ChEBI" id="CHEBI:29979"/>
        <dbReference type="ChEBI" id="CHEBI:58702"/>
        <dbReference type="ChEBI" id="CHEBI:64837"/>
        <dbReference type="EC" id="2.7.3.9"/>
    </reaction>
</comment>
<feature type="active site" description="Tele-phosphohistidine intermediate" evidence="18">
    <location>
        <position position="184"/>
    </location>
</feature>
<reference evidence="24 25" key="1">
    <citation type="submission" date="2019-08" db="EMBL/GenBank/DDBJ databases">
        <title>Calorimonas adulescens gen. nov., sp. nov., an anaerobic thermophilic bacterium from Sakhalin hot spring.</title>
        <authorList>
            <person name="Khomyakova M.A."/>
            <person name="Merkel A.Y."/>
            <person name="Novikov A."/>
            <person name="Bonch-Osmolovskaya E.A."/>
            <person name="Slobodkin A.I."/>
        </authorList>
    </citation>
    <scope>NUCLEOTIDE SEQUENCE [LARGE SCALE GENOMIC DNA]</scope>
    <source>
        <strain evidence="24 25">A05MB</strain>
    </source>
</reference>
<feature type="domain" description="PEP-utilising enzyme mobile" evidence="21">
    <location>
        <begin position="147"/>
        <end position="220"/>
    </location>
</feature>
<dbReference type="GO" id="GO:0016301">
    <property type="term" value="F:kinase activity"/>
    <property type="evidence" value="ECO:0007669"/>
    <property type="project" value="UniProtKB-KW"/>
</dbReference>
<dbReference type="Gene3D" id="1.10.274.10">
    <property type="entry name" value="PtsI, HPr-binding domain"/>
    <property type="match status" value="1"/>
</dbReference>
<gene>
    <name evidence="24" type="primary">ptsP</name>
    <name evidence="24" type="ORF">FWJ32_03060</name>
</gene>
<evidence type="ECO:0000256" key="13">
    <source>
        <dbReference type="ARBA" id="ARBA00022723"/>
    </source>
</evidence>
<comment type="cofactor">
    <cofactor evidence="2 17 20">
        <name>Mg(2+)</name>
        <dbReference type="ChEBI" id="CHEBI:18420"/>
    </cofactor>
</comment>
<dbReference type="InterPro" id="IPR036637">
    <property type="entry name" value="Phosphohistidine_dom_sf"/>
</dbReference>
<organism evidence="24 25">
    <name type="scientific">Calorimonas adulescens</name>
    <dbReference type="NCBI Taxonomy" id="2606906"/>
    <lineage>
        <taxon>Bacteria</taxon>
        <taxon>Bacillati</taxon>
        <taxon>Bacillota</taxon>
        <taxon>Clostridia</taxon>
        <taxon>Thermoanaerobacterales</taxon>
        <taxon>Thermoanaerobacteraceae</taxon>
        <taxon>Calorimonas</taxon>
    </lineage>
</organism>
<dbReference type="GO" id="GO:0005737">
    <property type="term" value="C:cytoplasm"/>
    <property type="evidence" value="ECO:0007669"/>
    <property type="project" value="UniProtKB-SubCell"/>
</dbReference>
<dbReference type="Pfam" id="PF05524">
    <property type="entry name" value="PEP-utilisers_N"/>
    <property type="match status" value="1"/>
</dbReference>
<evidence type="ECO:0000313" key="24">
    <source>
        <dbReference type="EMBL" id="TZE82946.1"/>
    </source>
</evidence>
<dbReference type="PANTHER" id="PTHR46244">
    <property type="entry name" value="PHOSPHOENOLPYRUVATE-PROTEIN PHOSPHOTRANSFERASE"/>
    <property type="match status" value="1"/>
</dbReference>
<dbReference type="FunFam" id="3.20.20.60:FF:000007">
    <property type="entry name" value="Phosphoenolpyruvate-protein phosphotransferase"/>
    <property type="match status" value="1"/>
</dbReference>
<dbReference type="InterPro" id="IPR024692">
    <property type="entry name" value="PTS_EI"/>
</dbReference>
<comment type="caution">
    <text evidence="24">The sequence shown here is derived from an EMBL/GenBank/DDBJ whole genome shotgun (WGS) entry which is preliminary data.</text>
</comment>
<dbReference type="InterPro" id="IPR008279">
    <property type="entry name" value="PEP-util_enz_mobile_dom"/>
</dbReference>
<feature type="binding site" evidence="20">
    <location>
        <position position="450"/>
    </location>
    <ligand>
        <name>Mg(2+)</name>
        <dbReference type="ChEBI" id="CHEBI:18420"/>
    </ligand>
</feature>
<feature type="binding site" evidence="20">
    <location>
        <position position="426"/>
    </location>
    <ligand>
        <name>Mg(2+)</name>
        <dbReference type="ChEBI" id="CHEBI:18420"/>
    </ligand>
</feature>
<dbReference type="Proteomes" id="UP000322976">
    <property type="component" value="Unassembled WGS sequence"/>
</dbReference>
<evidence type="ECO:0000256" key="18">
    <source>
        <dbReference type="PIRSR" id="PIRSR000732-1"/>
    </source>
</evidence>
<evidence type="ECO:0000256" key="5">
    <source>
        <dbReference type="ARBA" id="ARBA00007837"/>
    </source>
</evidence>
<evidence type="ECO:0000256" key="11">
    <source>
        <dbReference type="ARBA" id="ARBA00022679"/>
    </source>
</evidence>
<name>A0A5D8QGH2_9THEO</name>
<evidence type="ECO:0000256" key="19">
    <source>
        <dbReference type="PIRSR" id="PIRSR000732-2"/>
    </source>
</evidence>
<feature type="domain" description="Phosphotransferase system enzyme I N-terminal" evidence="23">
    <location>
        <begin position="2"/>
        <end position="122"/>
    </location>
</feature>
<dbReference type="SUPFAM" id="SSF52009">
    <property type="entry name" value="Phosphohistidine domain"/>
    <property type="match status" value="1"/>
</dbReference>
<feature type="binding site" evidence="19">
    <location>
        <position position="291"/>
    </location>
    <ligand>
        <name>phosphoenolpyruvate</name>
        <dbReference type="ChEBI" id="CHEBI:58702"/>
    </ligand>
</feature>
<dbReference type="InterPro" id="IPR036618">
    <property type="entry name" value="PtsI_HPr-bd_sf"/>
</dbReference>
<dbReference type="RefSeq" id="WP_149544503.1">
    <property type="nucleotide sequence ID" value="NZ_VTPS01000003.1"/>
</dbReference>
<dbReference type="SUPFAM" id="SSF51621">
    <property type="entry name" value="Phosphoenolpyruvate/pyruvate domain"/>
    <property type="match status" value="1"/>
</dbReference>
<evidence type="ECO:0000313" key="25">
    <source>
        <dbReference type="Proteomes" id="UP000322976"/>
    </source>
</evidence>
<proteinExistence type="inferred from homology"/>
<keyword evidence="9 17" id="KW-0963">Cytoplasm</keyword>
<feature type="active site" description="Proton donor" evidence="18">
    <location>
        <position position="497"/>
    </location>
</feature>
<keyword evidence="24" id="KW-0670">Pyruvate</keyword>
<feature type="binding site" evidence="19">
    <location>
        <begin position="449"/>
        <end position="450"/>
    </location>
    <ligand>
        <name>phosphoenolpyruvate</name>
        <dbReference type="ChEBI" id="CHEBI:58702"/>
    </ligand>
</feature>
<dbReference type="InterPro" id="IPR008731">
    <property type="entry name" value="PTS_EIN"/>
</dbReference>
<keyword evidence="10 17" id="KW-0762">Sugar transport</keyword>
<dbReference type="AlphaFoldDB" id="A0A5D8QGH2"/>
<dbReference type="PROSITE" id="PS00742">
    <property type="entry name" value="PEP_ENZYMES_2"/>
    <property type="match status" value="1"/>
</dbReference>
<dbReference type="NCBIfam" id="TIGR01417">
    <property type="entry name" value="PTS_I_fam"/>
    <property type="match status" value="1"/>
</dbReference>
<feature type="domain" description="PEP-utilising enzyme C-terminal" evidence="22">
    <location>
        <begin position="246"/>
        <end position="535"/>
    </location>
</feature>
<dbReference type="Pfam" id="PF02896">
    <property type="entry name" value="PEP-utilizers_C"/>
    <property type="match status" value="1"/>
</dbReference>